<feature type="domain" description="Chromo" evidence="3">
    <location>
        <begin position="228"/>
        <end position="278"/>
    </location>
</feature>
<dbReference type="Pfam" id="PF00385">
    <property type="entry name" value="Chromo"/>
    <property type="match status" value="1"/>
</dbReference>
<dbReference type="AlphaFoldDB" id="A0AAY5KLH9"/>
<dbReference type="SMART" id="SM00298">
    <property type="entry name" value="CHROMO"/>
    <property type="match status" value="1"/>
</dbReference>
<evidence type="ECO:0000256" key="2">
    <source>
        <dbReference type="SAM" id="MobiDB-lite"/>
    </source>
</evidence>
<feature type="compositionally biased region" description="Polar residues" evidence="2">
    <location>
        <begin position="1"/>
        <end position="12"/>
    </location>
</feature>
<feature type="compositionally biased region" description="Polar residues" evidence="2">
    <location>
        <begin position="89"/>
        <end position="101"/>
    </location>
</feature>
<reference evidence="4 5" key="1">
    <citation type="submission" date="2020-02" db="EMBL/GenBank/DDBJ databases">
        <title>Esox lucius (northern pike) genome, fEsoLuc1, primary haplotype.</title>
        <authorList>
            <person name="Myers G."/>
            <person name="Karagic N."/>
            <person name="Meyer A."/>
            <person name="Pippel M."/>
            <person name="Reichard M."/>
            <person name="Winkler S."/>
            <person name="Tracey A."/>
            <person name="Sims Y."/>
            <person name="Howe K."/>
            <person name="Rhie A."/>
            <person name="Formenti G."/>
            <person name="Durbin R."/>
            <person name="Fedrigo O."/>
            <person name="Jarvis E.D."/>
        </authorList>
    </citation>
    <scope>NUCLEOTIDE SEQUENCE [LARGE SCALE GENOMIC DNA]</scope>
</reference>
<dbReference type="Gene3D" id="2.40.50.40">
    <property type="match status" value="1"/>
</dbReference>
<dbReference type="Proteomes" id="UP000265140">
    <property type="component" value="Chromosome 15"/>
</dbReference>
<feature type="region of interest" description="Disordered" evidence="2">
    <location>
        <begin position="282"/>
        <end position="301"/>
    </location>
</feature>
<dbReference type="InterPro" id="IPR000953">
    <property type="entry name" value="Chromo/chromo_shadow_dom"/>
</dbReference>
<evidence type="ECO:0000256" key="1">
    <source>
        <dbReference type="ARBA" id="ARBA00004123"/>
    </source>
</evidence>
<keyword evidence="5" id="KW-1185">Reference proteome</keyword>
<accession>A0AAY5KLH9</accession>
<reference evidence="4" key="2">
    <citation type="submission" date="2025-08" db="UniProtKB">
        <authorList>
            <consortium name="Ensembl"/>
        </authorList>
    </citation>
    <scope>IDENTIFICATION</scope>
</reference>
<dbReference type="GO" id="GO:0005634">
    <property type="term" value="C:nucleus"/>
    <property type="evidence" value="ECO:0007669"/>
    <property type="project" value="UniProtKB-SubCell"/>
</dbReference>
<evidence type="ECO:0000313" key="5">
    <source>
        <dbReference type="Proteomes" id="UP000265140"/>
    </source>
</evidence>
<evidence type="ECO:0000259" key="3">
    <source>
        <dbReference type="PROSITE" id="PS50013"/>
    </source>
</evidence>
<comment type="subcellular location">
    <subcellularLocation>
        <location evidence="1">Nucleus</location>
    </subcellularLocation>
</comment>
<feature type="region of interest" description="Disordered" evidence="2">
    <location>
        <begin position="1"/>
        <end position="112"/>
    </location>
</feature>
<proteinExistence type="predicted"/>
<dbReference type="Ensembl" id="ENSELUT00000101837.1">
    <property type="protein sequence ID" value="ENSELUP00000089988.1"/>
    <property type="gene ID" value="ENSELUG00000045103.1"/>
</dbReference>
<sequence>MGFPATSCQTGVRSLPQRCGRPSVLPSVLRSASPLASIPRPMGRPNEPTRRWRPLCGVWSRPTPPPGRPSSPGRNTPITRYPPRPQVCRPSSASMVTNHLSSRPRRRTCLYPPSRHTSAIATGPGTAPEPPCFVPLANTSARPTAAALLATKNLPLQAGSRKLSPKFIGPFVIDKVINLVVVRLKLPLSLRFHPAFHVSCVKPVFLSPILPPPPRPPPPRVVEGTPAYTVRRIMASQRRGRGFQFLVDWEDYSPEERCWIPRRLVLDPALLHDFFRRHPDAPGGLPGGVRQRGGAVTIPPL</sequence>
<dbReference type="PROSITE" id="PS50013">
    <property type="entry name" value="CHROMO_2"/>
    <property type="match status" value="1"/>
</dbReference>
<dbReference type="InterPro" id="IPR056924">
    <property type="entry name" value="SH3_Tf2-1"/>
</dbReference>
<name>A0AAY5KLH9_ESOLU</name>
<dbReference type="SUPFAM" id="SSF54160">
    <property type="entry name" value="Chromo domain-like"/>
    <property type="match status" value="1"/>
</dbReference>
<dbReference type="GeneTree" id="ENSGT01120000272038"/>
<reference evidence="4" key="3">
    <citation type="submission" date="2025-09" db="UniProtKB">
        <authorList>
            <consortium name="Ensembl"/>
        </authorList>
    </citation>
    <scope>IDENTIFICATION</scope>
</reference>
<dbReference type="InterPro" id="IPR016197">
    <property type="entry name" value="Chromo-like_dom_sf"/>
</dbReference>
<protein>
    <recommendedName>
        <fullName evidence="3">Chromo domain-containing protein</fullName>
    </recommendedName>
</protein>
<dbReference type="Pfam" id="PF24626">
    <property type="entry name" value="SH3_Tf2-1"/>
    <property type="match status" value="1"/>
</dbReference>
<dbReference type="InterPro" id="IPR023780">
    <property type="entry name" value="Chromo_domain"/>
</dbReference>
<evidence type="ECO:0000313" key="4">
    <source>
        <dbReference type="Ensembl" id="ENSELUP00000089988.1"/>
    </source>
</evidence>
<organism evidence="4 5">
    <name type="scientific">Esox lucius</name>
    <name type="common">Northern pike</name>
    <dbReference type="NCBI Taxonomy" id="8010"/>
    <lineage>
        <taxon>Eukaryota</taxon>
        <taxon>Metazoa</taxon>
        <taxon>Chordata</taxon>
        <taxon>Craniata</taxon>
        <taxon>Vertebrata</taxon>
        <taxon>Euteleostomi</taxon>
        <taxon>Actinopterygii</taxon>
        <taxon>Neopterygii</taxon>
        <taxon>Teleostei</taxon>
        <taxon>Protacanthopterygii</taxon>
        <taxon>Esociformes</taxon>
        <taxon>Esocidae</taxon>
        <taxon>Esox</taxon>
    </lineage>
</organism>